<evidence type="ECO:0000313" key="1">
    <source>
        <dbReference type="EMBL" id="KAJ7386108.1"/>
    </source>
</evidence>
<sequence length="115" mass="13183">MSERHLRRLLQVAKSVDGKEALNRKGLATPRAFVDYDRLKDPEPRYFEEIIRNSLTEDEIPQFCADFLTLFRPKEHKQPVPCAIGSADSGKTSLFGPIFQVVRGQKKIPSFFMSQ</sequence>
<proteinExistence type="predicted"/>
<gene>
    <name evidence="1" type="ORF">OS493_012452</name>
</gene>
<accession>A0A9W9ZSD0</accession>
<keyword evidence="2" id="KW-1185">Reference proteome</keyword>
<dbReference type="EMBL" id="MU825878">
    <property type="protein sequence ID" value="KAJ7386108.1"/>
    <property type="molecule type" value="Genomic_DNA"/>
</dbReference>
<dbReference type="Proteomes" id="UP001163046">
    <property type="component" value="Unassembled WGS sequence"/>
</dbReference>
<evidence type="ECO:0000313" key="2">
    <source>
        <dbReference type="Proteomes" id="UP001163046"/>
    </source>
</evidence>
<dbReference type="AlphaFoldDB" id="A0A9W9ZSD0"/>
<comment type="caution">
    <text evidence="1">The sequence shown here is derived from an EMBL/GenBank/DDBJ whole genome shotgun (WGS) entry which is preliminary data.</text>
</comment>
<organism evidence="1 2">
    <name type="scientific">Desmophyllum pertusum</name>
    <dbReference type="NCBI Taxonomy" id="174260"/>
    <lineage>
        <taxon>Eukaryota</taxon>
        <taxon>Metazoa</taxon>
        <taxon>Cnidaria</taxon>
        <taxon>Anthozoa</taxon>
        <taxon>Hexacorallia</taxon>
        <taxon>Scleractinia</taxon>
        <taxon>Caryophylliina</taxon>
        <taxon>Caryophylliidae</taxon>
        <taxon>Desmophyllum</taxon>
    </lineage>
</organism>
<protein>
    <submittedName>
        <fullName evidence="1">Uncharacterized protein</fullName>
    </submittedName>
</protein>
<name>A0A9W9ZSD0_9CNID</name>
<reference evidence="1" key="1">
    <citation type="submission" date="2023-01" db="EMBL/GenBank/DDBJ databases">
        <title>Genome assembly of the deep-sea coral Lophelia pertusa.</title>
        <authorList>
            <person name="Herrera S."/>
            <person name="Cordes E."/>
        </authorList>
    </citation>
    <scope>NUCLEOTIDE SEQUENCE</scope>
    <source>
        <strain evidence="1">USNM1676648</strain>
        <tissue evidence="1">Polyp</tissue>
    </source>
</reference>